<dbReference type="PANTHER" id="PTHR44591:SF19">
    <property type="entry name" value="TWO-COMPONENT RESPONSE REGULATOR-RELATED"/>
    <property type="match status" value="1"/>
</dbReference>
<proteinExistence type="predicted"/>
<dbReference type="EMBL" id="CP001654">
    <property type="protein sequence ID" value="ACS86504.1"/>
    <property type="molecule type" value="Genomic_DNA"/>
</dbReference>
<dbReference type="CDD" id="cd17569">
    <property type="entry name" value="REC_HupR-like"/>
    <property type="match status" value="1"/>
</dbReference>
<dbReference type="STRING" id="579405.Dd703_2727"/>
<reference evidence="4" key="1">
    <citation type="submission" date="2009-06" db="EMBL/GenBank/DDBJ databases">
        <title>Complete sequence of Dickeya dadantii Ech703.</title>
        <authorList>
            <consortium name="US DOE Joint Genome Institute"/>
            <person name="Lucas S."/>
            <person name="Copeland A."/>
            <person name="Lapidus A."/>
            <person name="Glavina del Rio T."/>
            <person name="Dalin E."/>
            <person name="Tice H."/>
            <person name="Bruce D."/>
            <person name="Goodwin L."/>
            <person name="Pitluck S."/>
            <person name="Chertkov O."/>
            <person name="Brettin T."/>
            <person name="Detter J.C."/>
            <person name="Han C."/>
            <person name="Larimer F."/>
            <person name="Land M."/>
            <person name="Hauser L."/>
            <person name="Kyrpides N."/>
            <person name="Mikhailova N."/>
            <person name="Balakrishnan V."/>
            <person name="Glasner J."/>
            <person name="Perna N.T."/>
        </authorList>
    </citation>
    <scope>NUCLEOTIDE SEQUENCE [LARGE SCALE GENOMIC DNA]</scope>
    <source>
        <strain evidence="4">Ech703</strain>
    </source>
</reference>
<feature type="modified residue" description="4-aspartylphosphate" evidence="2">
    <location>
        <position position="57"/>
    </location>
</feature>
<accession>C6CAK6</accession>
<dbReference type="RefSeq" id="WP_015854409.1">
    <property type="nucleotide sequence ID" value="NC_012880.1"/>
</dbReference>
<dbReference type="SUPFAM" id="SSF52172">
    <property type="entry name" value="CheY-like"/>
    <property type="match status" value="1"/>
</dbReference>
<dbReference type="Pfam" id="PF13487">
    <property type="entry name" value="HD_5"/>
    <property type="match status" value="1"/>
</dbReference>
<dbReference type="GO" id="GO:0000160">
    <property type="term" value="P:phosphorelay signal transduction system"/>
    <property type="evidence" value="ECO:0007669"/>
    <property type="project" value="InterPro"/>
</dbReference>
<dbReference type="SMART" id="SM00448">
    <property type="entry name" value="REC"/>
    <property type="match status" value="1"/>
</dbReference>
<sequence length="380" mass="41538">MTETALPRVLCVDDESNVLAAMERNLFGEFDVVVAPSGEAGLDAIRWGKRFAVIMSDMRMPNMDGATFLAKARELSPDSVRILLTGQADVESSIAAINKGAIFRYLCKPCPKEDLVSALNDAVSQYRLICAEKELLATTLTASVKTLTEVLAMVAPWAFQRAAFAQSCVHHALTKLEWPDGWIYTIAASLSQIGCVGIPADIVQADAAQRELTEGEKKLLKEHPDVAARLVAHIPRLELVAEIIRHQDKIAPSSAPTEVIRGSHLLRGALELERHASRGQALEHPGEILRALRPPIPEYIIKTLTDFRTNTAGVRTVRICELKPGWVIDEDIRTTNDLMVLTKGHELTDTAISALQRLLAANAVKEPIRVRGLPDTPASS</sequence>
<dbReference type="eggNOG" id="COG3437">
    <property type="taxonomic scope" value="Bacteria"/>
</dbReference>
<dbReference type="Pfam" id="PF00072">
    <property type="entry name" value="Response_reg"/>
    <property type="match status" value="1"/>
</dbReference>
<keyword evidence="5" id="KW-1185">Reference proteome</keyword>
<evidence type="ECO:0000256" key="1">
    <source>
        <dbReference type="ARBA" id="ARBA00022553"/>
    </source>
</evidence>
<dbReference type="Gene3D" id="3.40.50.2300">
    <property type="match status" value="1"/>
</dbReference>
<protein>
    <submittedName>
        <fullName evidence="4">Response regulator receiver protein</fullName>
    </submittedName>
</protein>
<gene>
    <name evidence="4" type="ordered locus">Dd703_2727</name>
</gene>
<dbReference type="Gene3D" id="1.10.3210.10">
    <property type="entry name" value="Hypothetical protein af1432"/>
    <property type="match status" value="1"/>
</dbReference>
<dbReference type="HOGENOM" id="CLU_000445_92_10_6"/>
<name>C6CAK6_MUSP7</name>
<organism evidence="4 5">
    <name type="scientific">Musicola paradisiaca (strain Ech703)</name>
    <name type="common">Dickeya paradisiaca</name>
    <name type="synonym">Dickeya dadantii</name>
    <dbReference type="NCBI Taxonomy" id="579405"/>
    <lineage>
        <taxon>Bacteria</taxon>
        <taxon>Pseudomonadati</taxon>
        <taxon>Pseudomonadota</taxon>
        <taxon>Gammaproteobacteria</taxon>
        <taxon>Enterobacterales</taxon>
        <taxon>Pectobacteriaceae</taxon>
        <taxon>Musicola</taxon>
    </lineage>
</organism>
<dbReference type="InterPro" id="IPR011006">
    <property type="entry name" value="CheY-like_superfamily"/>
</dbReference>
<evidence type="ECO:0000313" key="5">
    <source>
        <dbReference type="Proteomes" id="UP000002734"/>
    </source>
</evidence>
<evidence type="ECO:0000313" key="4">
    <source>
        <dbReference type="EMBL" id="ACS86504.1"/>
    </source>
</evidence>
<dbReference type="PANTHER" id="PTHR44591">
    <property type="entry name" value="STRESS RESPONSE REGULATOR PROTEIN 1"/>
    <property type="match status" value="1"/>
</dbReference>
<dbReference type="PROSITE" id="PS50110">
    <property type="entry name" value="RESPONSE_REGULATORY"/>
    <property type="match status" value="1"/>
</dbReference>
<evidence type="ECO:0000256" key="2">
    <source>
        <dbReference type="PROSITE-ProRule" id="PRU00169"/>
    </source>
</evidence>
<dbReference type="Proteomes" id="UP000002734">
    <property type="component" value="Chromosome"/>
</dbReference>
<feature type="domain" description="Response regulatory" evidence="3">
    <location>
        <begin position="8"/>
        <end position="123"/>
    </location>
</feature>
<keyword evidence="1 2" id="KW-0597">Phosphoprotein</keyword>
<dbReference type="InterPro" id="IPR050595">
    <property type="entry name" value="Bact_response_regulator"/>
</dbReference>
<dbReference type="InterPro" id="IPR001789">
    <property type="entry name" value="Sig_transdc_resp-reg_receiver"/>
</dbReference>
<evidence type="ECO:0000259" key="3">
    <source>
        <dbReference type="PROSITE" id="PS50110"/>
    </source>
</evidence>
<dbReference type="KEGG" id="dda:Dd703_2727"/>
<dbReference type="AlphaFoldDB" id="C6CAK6"/>